<evidence type="ECO:0008006" key="3">
    <source>
        <dbReference type="Google" id="ProtNLM"/>
    </source>
</evidence>
<dbReference type="Pfam" id="PF06051">
    <property type="entry name" value="DUF928"/>
    <property type="match status" value="1"/>
</dbReference>
<sequence length="264" mass="28883">MNATHPHAFLRTRAARSSGTVLMGVMLATISVIGSDMPPGFAEQVTTQANGTSRDQIPLYQPPKKFTPRARVGGELRGTEGMDPEVQALVPDHVGFTSSQTPVLNWYLSKPTPHEVRFTLIDNQSVRPVYEAPIPTPKQPGIFSIAIKDLGLALDPNIQYRWYVSVVRDPSSPSKDIVGGGVIERCEMSDCLITFDAKITCSVQTVTDNARAGFWYDAMGCLCTLIDANPTDASLRRLRAGLLKQVGLNGVAEWDLRSVQTQQR</sequence>
<protein>
    <recommendedName>
        <fullName evidence="3">DUF928 domain-containing protein</fullName>
    </recommendedName>
</protein>
<dbReference type="KEGG" id="nja:NSJP_2923"/>
<name>A0A1W1I7W3_9BACT</name>
<gene>
    <name evidence="1" type="ORF">NSJP_2923</name>
</gene>
<dbReference type="Proteomes" id="UP000192042">
    <property type="component" value="Chromosome I"/>
</dbReference>
<keyword evidence="2" id="KW-1185">Reference proteome</keyword>
<evidence type="ECO:0000313" key="1">
    <source>
        <dbReference type="EMBL" id="SLM49090.1"/>
    </source>
</evidence>
<proteinExistence type="predicted"/>
<dbReference type="OrthoDB" id="5625579at2"/>
<reference evidence="1 2" key="1">
    <citation type="submission" date="2017-03" db="EMBL/GenBank/DDBJ databases">
        <authorList>
            <person name="Afonso C.L."/>
            <person name="Miller P.J."/>
            <person name="Scott M.A."/>
            <person name="Spackman E."/>
            <person name="Goraichik I."/>
            <person name="Dimitrov K.M."/>
            <person name="Suarez D.L."/>
            <person name="Swayne D.E."/>
        </authorList>
    </citation>
    <scope>NUCLEOTIDE SEQUENCE [LARGE SCALE GENOMIC DNA]</scope>
    <source>
        <strain evidence="1">Genome sequencing of Nitrospira japonica strain NJ11</strain>
    </source>
</reference>
<dbReference type="STRING" id="1325564.NSJP_2923"/>
<dbReference type="EMBL" id="LT828648">
    <property type="protein sequence ID" value="SLM49090.1"/>
    <property type="molecule type" value="Genomic_DNA"/>
</dbReference>
<dbReference type="AlphaFoldDB" id="A0A1W1I7W3"/>
<evidence type="ECO:0000313" key="2">
    <source>
        <dbReference type="Proteomes" id="UP000192042"/>
    </source>
</evidence>
<organism evidence="1 2">
    <name type="scientific">Nitrospira japonica</name>
    <dbReference type="NCBI Taxonomy" id="1325564"/>
    <lineage>
        <taxon>Bacteria</taxon>
        <taxon>Pseudomonadati</taxon>
        <taxon>Nitrospirota</taxon>
        <taxon>Nitrospiria</taxon>
        <taxon>Nitrospirales</taxon>
        <taxon>Nitrospiraceae</taxon>
        <taxon>Nitrospira</taxon>
    </lineage>
</organism>
<dbReference type="InterPro" id="IPR010328">
    <property type="entry name" value="DUF928"/>
</dbReference>
<accession>A0A1W1I7W3</accession>